<gene>
    <name evidence="2" type="ORF">Hypma_004829</name>
</gene>
<keyword evidence="3" id="KW-1185">Reference proteome</keyword>
<feature type="region of interest" description="Disordered" evidence="1">
    <location>
        <begin position="56"/>
        <end position="106"/>
    </location>
</feature>
<evidence type="ECO:0000256" key="1">
    <source>
        <dbReference type="SAM" id="MobiDB-lite"/>
    </source>
</evidence>
<accession>A0A369J8S2</accession>
<dbReference type="InParanoid" id="A0A369J8S2"/>
<sequence>MPHKRAKRSIRENQRKEQGADLAPSKQSLSNEPIPKSLARVLNAAHVREEWKIKKRKLEEDGESKADSKRRKLADGKMGSAKGRGKEKEVTSKLTIKPGESMQHFNRRVEDDMRPLVKAAVQTSNAAVRSARKVEIETRAAKRLKGKNAQLPEDEVEDGKRARKAPPILEPTPDKHANSAKEFVKLSTSAPRRLNDIAQAPPELKKLPRGAVQGANSIGGGKREGVLSMAQKAMMEQEREKAIKRYRELKANKRANGERGDDRNRDVGDED</sequence>
<feature type="region of interest" description="Disordered" evidence="1">
    <location>
        <begin position="1"/>
        <end position="35"/>
    </location>
</feature>
<dbReference type="AlphaFoldDB" id="A0A369J8S2"/>
<feature type="compositionally biased region" description="Basic and acidic residues" evidence="1">
    <location>
        <begin position="56"/>
        <end position="67"/>
    </location>
</feature>
<comment type="caution">
    <text evidence="2">The sequence shown here is derived from an EMBL/GenBank/DDBJ whole genome shotgun (WGS) entry which is preliminary data.</text>
</comment>
<name>A0A369J8S2_HYPMA</name>
<dbReference type="STRING" id="39966.A0A369J8S2"/>
<proteinExistence type="predicted"/>
<dbReference type="PANTHER" id="PTHR40644:SF1">
    <property type="entry name" value="UPF0653 PROTEIN C607.02C"/>
    <property type="match status" value="1"/>
</dbReference>
<feature type="compositionally biased region" description="Basic and acidic residues" evidence="1">
    <location>
        <begin position="235"/>
        <end position="271"/>
    </location>
</feature>
<feature type="compositionally biased region" description="Basic and acidic residues" evidence="1">
    <location>
        <begin position="172"/>
        <end position="184"/>
    </location>
</feature>
<feature type="region of interest" description="Disordered" evidence="1">
    <location>
        <begin position="143"/>
        <end position="271"/>
    </location>
</feature>
<dbReference type="PANTHER" id="PTHR40644">
    <property type="entry name" value="UPF0653 PROTEIN C607.02C"/>
    <property type="match status" value="1"/>
</dbReference>
<organism evidence="2 3">
    <name type="scientific">Hypsizygus marmoreus</name>
    <name type="common">White beech mushroom</name>
    <name type="synonym">Agaricus marmoreus</name>
    <dbReference type="NCBI Taxonomy" id="39966"/>
    <lineage>
        <taxon>Eukaryota</taxon>
        <taxon>Fungi</taxon>
        <taxon>Dikarya</taxon>
        <taxon>Basidiomycota</taxon>
        <taxon>Agaricomycotina</taxon>
        <taxon>Agaricomycetes</taxon>
        <taxon>Agaricomycetidae</taxon>
        <taxon>Agaricales</taxon>
        <taxon>Tricholomatineae</taxon>
        <taxon>Lyophyllaceae</taxon>
        <taxon>Hypsizygus</taxon>
    </lineage>
</organism>
<protein>
    <submittedName>
        <fullName evidence="2">Uncharacterized protein</fullName>
    </submittedName>
</protein>
<reference evidence="2" key="1">
    <citation type="submission" date="2018-04" db="EMBL/GenBank/DDBJ databases">
        <title>Whole genome sequencing of Hypsizygus marmoreus.</title>
        <authorList>
            <person name="Choi I.-G."/>
            <person name="Min B."/>
            <person name="Kim J.-G."/>
            <person name="Kim S."/>
            <person name="Oh Y.-L."/>
            <person name="Kong W.-S."/>
            <person name="Park H."/>
            <person name="Jeong J."/>
            <person name="Song E.-S."/>
        </authorList>
    </citation>
    <scope>NUCLEOTIDE SEQUENCE [LARGE SCALE GENOMIC DNA]</scope>
    <source>
        <strain evidence="2">51987-8</strain>
    </source>
</reference>
<dbReference type="OrthoDB" id="5876637at2759"/>
<dbReference type="Proteomes" id="UP000076154">
    <property type="component" value="Unassembled WGS sequence"/>
</dbReference>
<evidence type="ECO:0000313" key="2">
    <source>
        <dbReference type="EMBL" id="RDB15266.1"/>
    </source>
</evidence>
<feature type="compositionally biased region" description="Basic and acidic residues" evidence="1">
    <location>
        <begin position="9"/>
        <end position="19"/>
    </location>
</feature>
<evidence type="ECO:0000313" key="3">
    <source>
        <dbReference type="Proteomes" id="UP000076154"/>
    </source>
</evidence>
<dbReference type="EMBL" id="LUEZ02000184">
    <property type="protein sequence ID" value="RDB15266.1"/>
    <property type="molecule type" value="Genomic_DNA"/>
</dbReference>